<proteinExistence type="predicted"/>
<evidence type="ECO:0008006" key="4">
    <source>
        <dbReference type="Google" id="ProtNLM"/>
    </source>
</evidence>
<evidence type="ECO:0000256" key="1">
    <source>
        <dbReference type="SAM" id="SignalP"/>
    </source>
</evidence>
<dbReference type="EMBL" id="FZPD01000001">
    <property type="protein sequence ID" value="SNS47225.1"/>
    <property type="molecule type" value="Genomic_DNA"/>
</dbReference>
<dbReference type="AlphaFoldDB" id="A0A239ERG1"/>
<evidence type="ECO:0000313" key="3">
    <source>
        <dbReference type="Proteomes" id="UP000198393"/>
    </source>
</evidence>
<sequence length="235" mass="25965">MKKLGVLALILLPLLGSAQLFEGEEFEYTREWIWGFNKNTNGGLIGGVMIRHSRKKADDVYHTFGLELSNVKHPSESRYIGLSGAGFIYGKSNYLYAIRTTYGLEKLMYRKANQQGVQISFAGAAGPTFGLVTPYYVLSADQQYDQFSLIKHPSPQSIAGPGKIFQGLNESDFAPGLNAKGSVFFEFGTYRSNVAGVEVGVLAEAFTKEIVLVPSQPNKTVFTSVFFTLFWGTRK</sequence>
<reference evidence="2 3" key="1">
    <citation type="submission" date="2017-06" db="EMBL/GenBank/DDBJ databases">
        <authorList>
            <person name="Kim H.J."/>
            <person name="Triplett B.A."/>
        </authorList>
    </citation>
    <scope>NUCLEOTIDE SEQUENCE [LARGE SCALE GENOMIC DNA]</scope>
    <source>
        <strain evidence="2 3">DSM 19307</strain>
    </source>
</reference>
<feature type="signal peptide" evidence="1">
    <location>
        <begin position="1"/>
        <end position="18"/>
    </location>
</feature>
<dbReference type="Proteomes" id="UP000198393">
    <property type="component" value="Unassembled WGS sequence"/>
</dbReference>
<accession>A0A239ERG1</accession>
<evidence type="ECO:0000313" key="2">
    <source>
        <dbReference type="EMBL" id="SNS47225.1"/>
    </source>
</evidence>
<keyword evidence="3" id="KW-1185">Reference proteome</keyword>
<gene>
    <name evidence="2" type="ORF">SAMN05421640_0290</name>
</gene>
<protein>
    <recommendedName>
        <fullName evidence="4">Outer membrane protein beta-barrel domain-containing protein</fullName>
    </recommendedName>
</protein>
<organism evidence="2 3">
    <name type="scientific">Ekhidna lutea</name>
    <dbReference type="NCBI Taxonomy" id="447679"/>
    <lineage>
        <taxon>Bacteria</taxon>
        <taxon>Pseudomonadati</taxon>
        <taxon>Bacteroidota</taxon>
        <taxon>Cytophagia</taxon>
        <taxon>Cytophagales</taxon>
        <taxon>Reichenbachiellaceae</taxon>
        <taxon>Ekhidna</taxon>
    </lineage>
</organism>
<feature type="chain" id="PRO_5012489515" description="Outer membrane protein beta-barrel domain-containing protein" evidence="1">
    <location>
        <begin position="19"/>
        <end position="235"/>
    </location>
</feature>
<dbReference type="RefSeq" id="WP_245811194.1">
    <property type="nucleotide sequence ID" value="NZ_FZPD01000001.1"/>
</dbReference>
<name>A0A239ERG1_EKHLU</name>
<keyword evidence="1" id="KW-0732">Signal</keyword>